<feature type="domain" description="MacB-like periplasmic core" evidence="9">
    <location>
        <begin position="97"/>
        <end position="310"/>
    </location>
</feature>
<feature type="transmembrane region" description="Helical" evidence="7">
    <location>
        <begin position="756"/>
        <end position="781"/>
    </location>
</feature>
<evidence type="ECO:0000313" key="10">
    <source>
        <dbReference type="EMBL" id="UWZ82244.1"/>
    </source>
</evidence>
<evidence type="ECO:0000313" key="11">
    <source>
        <dbReference type="Proteomes" id="UP001059380"/>
    </source>
</evidence>
<organism evidence="10 11">
    <name type="scientific">Occallatibacter riparius</name>
    <dbReference type="NCBI Taxonomy" id="1002689"/>
    <lineage>
        <taxon>Bacteria</taxon>
        <taxon>Pseudomonadati</taxon>
        <taxon>Acidobacteriota</taxon>
        <taxon>Terriglobia</taxon>
        <taxon>Terriglobales</taxon>
        <taxon>Acidobacteriaceae</taxon>
        <taxon>Occallatibacter</taxon>
    </lineage>
</organism>
<dbReference type="Pfam" id="PF02687">
    <property type="entry name" value="FtsX"/>
    <property type="match status" value="2"/>
</dbReference>
<evidence type="ECO:0000256" key="4">
    <source>
        <dbReference type="ARBA" id="ARBA00022989"/>
    </source>
</evidence>
<dbReference type="AlphaFoldDB" id="A0A9J7BGZ4"/>
<reference evidence="10" key="1">
    <citation type="submission" date="2021-04" db="EMBL/GenBank/DDBJ databases">
        <title>Phylogenetic analysis of Acidobacteriaceae.</title>
        <authorList>
            <person name="Qiu L."/>
            <person name="Zhang Q."/>
        </authorList>
    </citation>
    <scope>NUCLEOTIDE SEQUENCE</scope>
    <source>
        <strain evidence="10">DSM 25168</strain>
    </source>
</reference>
<sequence>MNVLVQFFKKVSLVFSRKRFRSDLDEEMAFHRAQVEKDFTASGMSPQEARYAAQRQFGNTARLNEQSHEVIGFRTETVLQDIRFALRQLRRNPGFGVLAILILALGMGASVAIFGFVDAALLQPLPYSHPDRLMDVGESANVHPRSNLSLEDFRDWARLNHSFSAFDAYTGGGFLLRAPGGAEPVPGARVTAGFFRTLGVHAMLGRDFNDAEGRPGAAKVVMITYGAWRKRFGARPDIVGQSVQLDTDNYTIVGVLPREFSFAPRGNAELWAPIADPTSCEQRRSCHNLFAVGRLRDGITPAAALADLKSIAAQLERMYPENKGQGAALMPLSDQINGSMRPVLLTLLVSSVLLLLIACVNVASLLLARSESRRREVAVRGALGATHLRLIRQFVTEGLLLSFAGCLAGSAFAFWLMRLLTRLIPETIASFLPFLNLVGFSLHTAVFALLVAAAATAMLALTPSLRLGFQKIHTGLAEGGRGSGSRMWSRLGANLVVIELAVAVVLLVGAGLLGRSLYKLLHVDMGFDSSHLAMVNVKLPPKANEAKPRRVEMYRAIQQRLIALPGVLSVGITSDPPVQCFCDTDWIRIVGKPFNGEHNEVVERDVSAGYFANLKAQLVRGRLFNEDEDSSKPSVILINEALARKYFPGEDPIGKRVGNGGLTPDSMRTVIGVVADFREGGLDDEMIPGEYFPINQSSDDNFVVLVRTAQDEASVLPATVSALHGLDPNMGVYGEQTMTQAIEATQPALLHRFSTWLVGGFAVIALVLSVVGLYGVVAYSVSQRTREIGVRMALGAQRGTVYSMVMRQAGRLTAIGIALGLLCAIGASLAMRKLLFGVAAWDAPTLAAVAGLLAFASLLASFVPARRAASVDPSEALRSE</sequence>
<feature type="transmembrane region" description="Helical" evidence="7">
    <location>
        <begin position="95"/>
        <end position="117"/>
    </location>
</feature>
<dbReference type="InterPro" id="IPR025857">
    <property type="entry name" value="MacB_PCD"/>
</dbReference>
<dbReference type="GO" id="GO:0022857">
    <property type="term" value="F:transmembrane transporter activity"/>
    <property type="evidence" value="ECO:0007669"/>
    <property type="project" value="TreeGrafter"/>
</dbReference>
<comment type="similarity">
    <text evidence="6">Belongs to the ABC-4 integral membrane protein family.</text>
</comment>
<dbReference type="InterPro" id="IPR050250">
    <property type="entry name" value="Macrolide_Exporter_MacB"/>
</dbReference>
<dbReference type="InterPro" id="IPR047928">
    <property type="entry name" value="Perm_prefix_1"/>
</dbReference>
<dbReference type="PANTHER" id="PTHR30572:SF4">
    <property type="entry name" value="ABC TRANSPORTER PERMEASE YTRF"/>
    <property type="match status" value="1"/>
</dbReference>
<dbReference type="KEGG" id="orp:MOP44_16865"/>
<dbReference type="Proteomes" id="UP001059380">
    <property type="component" value="Chromosome"/>
</dbReference>
<feature type="transmembrane region" description="Helical" evidence="7">
    <location>
        <begin position="812"/>
        <end position="831"/>
    </location>
</feature>
<accession>A0A9J7BGZ4</accession>
<evidence type="ECO:0000259" key="8">
    <source>
        <dbReference type="Pfam" id="PF02687"/>
    </source>
</evidence>
<evidence type="ECO:0000256" key="5">
    <source>
        <dbReference type="ARBA" id="ARBA00023136"/>
    </source>
</evidence>
<feature type="domain" description="ABC3 transporter permease C-terminal" evidence="8">
    <location>
        <begin position="761"/>
        <end position="873"/>
    </location>
</feature>
<feature type="domain" description="MacB-like periplasmic core" evidence="9">
    <location>
        <begin position="500"/>
        <end position="713"/>
    </location>
</feature>
<comment type="subcellular location">
    <subcellularLocation>
        <location evidence="1">Cell membrane</location>
        <topology evidence="1">Multi-pass membrane protein</topology>
    </subcellularLocation>
</comment>
<dbReference type="GO" id="GO:0005886">
    <property type="term" value="C:plasma membrane"/>
    <property type="evidence" value="ECO:0007669"/>
    <property type="project" value="UniProtKB-SubCell"/>
</dbReference>
<dbReference type="Pfam" id="PF12704">
    <property type="entry name" value="MacB_PCD"/>
    <property type="match status" value="2"/>
</dbReference>
<feature type="transmembrane region" description="Helical" evidence="7">
    <location>
        <begin position="843"/>
        <end position="863"/>
    </location>
</feature>
<evidence type="ECO:0000256" key="7">
    <source>
        <dbReference type="SAM" id="Phobius"/>
    </source>
</evidence>
<evidence type="ECO:0000256" key="2">
    <source>
        <dbReference type="ARBA" id="ARBA00022475"/>
    </source>
</evidence>
<evidence type="ECO:0000259" key="9">
    <source>
        <dbReference type="Pfam" id="PF12704"/>
    </source>
</evidence>
<feature type="transmembrane region" description="Helical" evidence="7">
    <location>
        <begin position="398"/>
        <end position="417"/>
    </location>
</feature>
<feature type="domain" description="ABC3 transporter permease C-terminal" evidence="8">
    <location>
        <begin position="349"/>
        <end position="459"/>
    </location>
</feature>
<protein>
    <submittedName>
        <fullName evidence="10">ABC transporter permease</fullName>
    </submittedName>
</protein>
<dbReference type="RefSeq" id="WP_260791397.1">
    <property type="nucleotide sequence ID" value="NZ_CP093313.1"/>
</dbReference>
<feature type="transmembrane region" description="Helical" evidence="7">
    <location>
        <begin position="437"/>
        <end position="461"/>
    </location>
</feature>
<dbReference type="InterPro" id="IPR003838">
    <property type="entry name" value="ABC3_permease_C"/>
</dbReference>
<dbReference type="NCBIfam" id="NF038403">
    <property type="entry name" value="perm_prefix_1"/>
    <property type="match status" value="1"/>
</dbReference>
<dbReference type="EMBL" id="CP093313">
    <property type="protein sequence ID" value="UWZ82244.1"/>
    <property type="molecule type" value="Genomic_DNA"/>
</dbReference>
<dbReference type="PANTHER" id="PTHR30572">
    <property type="entry name" value="MEMBRANE COMPONENT OF TRANSPORTER-RELATED"/>
    <property type="match status" value="1"/>
</dbReference>
<feature type="transmembrane region" description="Helical" evidence="7">
    <location>
        <begin position="343"/>
        <end position="368"/>
    </location>
</feature>
<proteinExistence type="inferred from homology"/>
<keyword evidence="2" id="KW-1003">Cell membrane</keyword>
<evidence type="ECO:0000256" key="3">
    <source>
        <dbReference type="ARBA" id="ARBA00022692"/>
    </source>
</evidence>
<dbReference type="NCBIfam" id="TIGR03434">
    <property type="entry name" value="ADOP"/>
    <property type="match status" value="1"/>
</dbReference>
<keyword evidence="5 7" id="KW-0472">Membrane</keyword>
<keyword evidence="11" id="KW-1185">Reference proteome</keyword>
<dbReference type="InterPro" id="IPR017800">
    <property type="entry name" value="ADOP"/>
</dbReference>
<evidence type="ECO:0000256" key="6">
    <source>
        <dbReference type="ARBA" id="ARBA00038076"/>
    </source>
</evidence>
<evidence type="ECO:0000256" key="1">
    <source>
        <dbReference type="ARBA" id="ARBA00004651"/>
    </source>
</evidence>
<feature type="transmembrane region" description="Helical" evidence="7">
    <location>
        <begin position="491"/>
        <end position="513"/>
    </location>
</feature>
<keyword evidence="3 7" id="KW-0812">Transmembrane</keyword>
<keyword evidence="4 7" id="KW-1133">Transmembrane helix</keyword>
<gene>
    <name evidence="10" type="ORF">MOP44_16865</name>
</gene>
<name>A0A9J7BGZ4_9BACT</name>